<evidence type="ECO:0000256" key="9">
    <source>
        <dbReference type="ARBA" id="ARBA00023328"/>
    </source>
</evidence>
<dbReference type="GO" id="GO:0051301">
    <property type="term" value="P:cell division"/>
    <property type="evidence" value="ECO:0007669"/>
    <property type="project" value="UniProtKB-KW"/>
</dbReference>
<dbReference type="GO" id="GO:0005634">
    <property type="term" value="C:nucleus"/>
    <property type="evidence" value="ECO:0007669"/>
    <property type="project" value="UniProtKB-SubCell"/>
</dbReference>
<keyword evidence="14" id="KW-1185">Reference proteome</keyword>
<organism evidence="14 15">
    <name type="scientific">Microcaecilia unicolor</name>
    <dbReference type="NCBI Taxonomy" id="1415580"/>
    <lineage>
        <taxon>Eukaryota</taxon>
        <taxon>Metazoa</taxon>
        <taxon>Chordata</taxon>
        <taxon>Craniata</taxon>
        <taxon>Vertebrata</taxon>
        <taxon>Euteleostomi</taxon>
        <taxon>Amphibia</taxon>
        <taxon>Gymnophiona</taxon>
        <taxon>Siphonopidae</taxon>
        <taxon>Microcaecilia</taxon>
    </lineage>
</organism>
<keyword evidence="8" id="KW-0131">Cell cycle</keyword>
<keyword evidence="6" id="KW-0498">Mitosis</keyword>
<evidence type="ECO:0000313" key="15">
    <source>
        <dbReference type="RefSeq" id="XP_030074962.1"/>
    </source>
</evidence>
<dbReference type="OrthoDB" id="6360905at2759"/>
<evidence type="ECO:0000256" key="11">
    <source>
        <dbReference type="ARBA" id="ARBA00041323"/>
    </source>
</evidence>
<evidence type="ECO:0000256" key="5">
    <source>
        <dbReference type="ARBA" id="ARBA00022618"/>
    </source>
</evidence>
<dbReference type="GO" id="GO:0032133">
    <property type="term" value="C:chromosome passenger complex"/>
    <property type="evidence" value="ECO:0007669"/>
    <property type="project" value="TreeGrafter"/>
</dbReference>
<comment type="similarity">
    <text evidence="3">Belongs to the borealin family.</text>
</comment>
<gene>
    <name evidence="15" type="primary">CDCA8</name>
</gene>
<dbReference type="GO" id="GO:0000070">
    <property type="term" value="P:mitotic sister chromatid segregation"/>
    <property type="evidence" value="ECO:0007669"/>
    <property type="project" value="TreeGrafter"/>
</dbReference>
<dbReference type="GO" id="GO:0000775">
    <property type="term" value="C:chromosome, centromeric region"/>
    <property type="evidence" value="ECO:0007669"/>
    <property type="project" value="UniProtKB-SubCell"/>
</dbReference>
<dbReference type="InterPro" id="IPR018851">
    <property type="entry name" value="Borealin_N"/>
</dbReference>
<evidence type="ECO:0000259" key="13">
    <source>
        <dbReference type="Pfam" id="PF10512"/>
    </source>
</evidence>
<evidence type="ECO:0000256" key="7">
    <source>
        <dbReference type="ARBA" id="ARBA00023242"/>
    </source>
</evidence>
<dbReference type="PANTHER" id="PTHR16040">
    <property type="entry name" value="AUSTRALIN, ISOFORM A-RELATED"/>
    <property type="match status" value="1"/>
</dbReference>
<evidence type="ECO:0000256" key="4">
    <source>
        <dbReference type="ARBA" id="ARBA00022454"/>
    </source>
</evidence>
<comment type="subcellular location">
    <subcellularLocation>
        <location evidence="2">Chromosome</location>
        <location evidence="2">Centromere</location>
    </subcellularLocation>
    <subcellularLocation>
        <location evidence="1">Nucleus</location>
    </subcellularLocation>
</comment>
<name>A0A6P7Z6I2_9AMPH</name>
<dbReference type="AlphaFoldDB" id="A0A6P7Z6I2"/>
<dbReference type="PANTHER" id="PTHR16040:SF6">
    <property type="entry name" value="BOREALIN"/>
    <property type="match status" value="1"/>
</dbReference>
<sequence length="284" mass="31715">MAPAKKKNANGGRKNAKVKNEKLAAFLKDFDSQVKTIVEQMKTAGSRMLKEIDALYNLEIIKLPVSLREMNWLEYLAKGGCKKALAEAAEADLDVEEIITKVSQTPFKSVKKAKETKNMEAVQEVVCLTEKTIQKTRTKAKPTAKRVPAATRKNRACSITNSMNRSKSRSSRRNLVTPLNNRVADVSASGSMHMKSRLYKTPFRTPGPQEQVYSCSANGSPLTDFQNVFVNVPVGDGKNIRLLPNEMDTEDLSNLRNLNHETFQSIQLLSNRLAKICKKIQDKS</sequence>
<keyword evidence="7" id="KW-0539">Nucleus</keyword>
<evidence type="ECO:0000256" key="6">
    <source>
        <dbReference type="ARBA" id="ARBA00022776"/>
    </source>
</evidence>
<dbReference type="RefSeq" id="XP_030074962.1">
    <property type="nucleotide sequence ID" value="XM_030219102.1"/>
</dbReference>
<dbReference type="CTD" id="55143"/>
<evidence type="ECO:0000256" key="8">
    <source>
        <dbReference type="ARBA" id="ARBA00023306"/>
    </source>
</evidence>
<evidence type="ECO:0000256" key="3">
    <source>
        <dbReference type="ARBA" id="ARBA00009914"/>
    </source>
</evidence>
<keyword evidence="9" id="KW-0137">Centromere</keyword>
<feature type="domain" description="Borealin N-terminal" evidence="12">
    <location>
        <begin position="22"/>
        <end position="78"/>
    </location>
</feature>
<protein>
    <recommendedName>
        <fullName evidence="10">Borealin</fullName>
    </recommendedName>
    <alternativeName>
        <fullName evidence="11">Cell division cycle-associated protein 8</fullName>
    </alternativeName>
</protein>
<proteinExistence type="inferred from homology"/>
<keyword evidence="5" id="KW-0132">Cell division</keyword>
<reference evidence="15" key="2">
    <citation type="submission" date="2025-08" db="UniProtKB">
        <authorList>
            <consortium name="RefSeq"/>
        </authorList>
    </citation>
    <scope>IDENTIFICATION</scope>
</reference>
<dbReference type="KEGG" id="muo:115480434"/>
<evidence type="ECO:0000256" key="1">
    <source>
        <dbReference type="ARBA" id="ARBA00004123"/>
    </source>
</evidence>
<accession>A0A6P7Z6I2</accession>
<dbReference type="Gene3D" id="6.10.250.1900">
    <property type="match status" value="1"/>
</dbReference>
<dbReference type="GeneID" id="115480434"/>
<dbReference type="Pfam" id="PF10444">
    <property type="entry name" value="Nbl1_Borealin_N"/>
    <property type="match status" value="1"/>
</dbReference>
<dbReference type="FunCoup" id="A0A6P7Z6I2">
    <property type="interactions" value="1275"/>
</dbReference>
<evidence type="ECO:0000256" key="10">
    <source>
        <dbReference type="ARBA" id="ARBA00040949"/>
    </source>
</evidence>
<dbReference type="InterPro" id="IPR018867">
    <property type="entry name" value="Cell_div_borealin"/>
</dbReference>
<evidence type="ECO:0000259" key="12">
    <source>
        <dbReference type="Pfam" id="PF10444"/>
    </source>
</evidence>
<dbReference type="Proteomes" id="UP000515156">
    <property type="component" value="Chromosome 11"/>
</dbReference>
<feature type="domain" description="Borealin C-terminal" evidence="13">
    <location>
        <begin position="169"/>
        <end position="279"/>
    </location>
</feature>
<keyword evidence="4" id="KW-0158">Chromosome</keyword>
<dbReference type="InParanoid" id="A0A6P7Z6I2"/>
<dbReference type="Gene3D" id="6.10.140.560">
    <property type="match status" value="1"/>
</dbReference>
<reference evidence="14" key="1">
    <citation type="submission" date="2024-06" db="UniProtKB">
        <authorList>
            <consortium name="RefSeq"/>
        </authorList>
    </citation>
    <scope>NUCLEOTIDE SEQUENCE [LARGE SCALE GENOMIC DNA]</scope>
</reference>
<dbReference type="Pfam" id="PF10512">
    <property type="entry name" value="Borealin"/>
    <property type="match status" value="1"/>
</dbReference>
<dbReference type="GO" id="GO:0051233">
    <property type="term" value="C:spindle midzone"/>
    <property type="evidence" value="ECO:0007669"/>
    <property type="project" value="TreeGrafter"/>
</dbReference>
<evidence type="ECO:0000313" key="14">
    <source>
        <dbReference type="Proteomes" id="UP000515156"/>
    </source>
</evidence>
<evidence type="ECO:0000256" key="2">
    <source>
        <dbReference type="ARBA" id="ARBA00004584"/>
    </source>
</evidence>
<dbReference type="InterPro" id="IPR046466">
    <property type="entry name" value="Borealin_C"/>
</dbReference>